<dbReference type="SUPFAM" id="SSF56672">
    <property type="entry name" value="DNA/RNA polymerases"/>
    <property type="match status" value="1"/>
</dbReference>
<evidence type="ECO:0008006" key="3">
    <source>
        <dbReference type="Google" id="ProtNLM"/>
    </source>
</evidence>
<name>A0ABM5L1A3_DIAVI</name>
<dbReference type="InterPro" id="IPR023211">
    <property type="entry name" value="DNA_pol_palm_dom_sf"/>
</dbReference>
<dbReference type="InterPro" id="IPR012337">
    <property type="entry name" value="RNaseH-like_sf"/>
</dbReference>
<dbReference type="InterPro" id="IPR036397">
    <property type="entry name" value="RNaseH_sf"/>
</dbReference>
<dbReference type="SUPFAM" id="SSF53098">
    <property type="entry name" value="Ribonuclease H-like"/>
    <property type="match status" value="1"/>
</dbReference>
<evidence type="ECO:0000313" key="1">
    <source>
        <dbReference type="EnsemblMetazoa" id="XP_050516218.1"/>
    </source>
</evidence>
<accession>A0ABM5L1A3</accession>
<dbReference type="Gene3D" id="3.90.1600.10">
    <property type="entry name" value="Palm domain of DNA polymerase"/>
    <property type="match status" value="1"/>
</dbReference>
<dbReference type="RefSeq" id="XP_050516218.1">
    <property type="nucleotide sequence ID" value="XM_050660261.1"/>
</dbReference>
<reference evidence="1" key="1">
    <citation type="submission" date="2025-05" db="UniProtKB">
        <authorList>
            <consortium name="EnsemblMetazoa"/>
        </authorList>
    </citation>
    <scope>IDENTIFICATION</scope>
</reference>
<keyword evidence="2" id="KW-1185">Reference proteome</keyword>
<dbReference type="EnsemblMetazoa" id="XM_050660261.1">
    <property type="protein sequence ID" value="XP_050516218.1"/>
    <property type="gene ID" value="LOC126891083"/>
</dbReference>
<dbReference type="SUPFAM" id="SSF54060">
    <property type="entry name" value="His-Me finger endonucleases"/>
    <property type="match status" value="1"/>
</dbReference>
<dbReference type="Gene3D" id="3.30.420.10">
    <property type="entry name" value="Ribonuclease H-like superfamily/Ribonuclease H"/>
    <property type="match status" value="1"/>
</dbReference>
<dbReference type="GeneID" id="126891083"/>
<dbReference type="PANTHER" id="PTHR31511">
    <property type="entry name" value="PROTEIN CBG23764"/>
    <property type="match status" value="1"/>
</dbReference>
<protein>
    <recommendedName>
        <fullName evidence="3">DNA-directed DNA polymerase</fullName>
    </recommendedName>
</protein>
<dbReference type="PANTHER" id="PTHR31511:SF12">
    <property type="entry name" value="RHO TERMINATION FACTOR N-TERMINAL DOMAIN-CONTAINING PROTEIN"/>
    <property type="match status" value="1"/>
</dbReference>
<evidence type="ECO:0000313" key="2">
    <source>
        <dbReference type="Proteomes" id="UP001652700"/>
    </source>
</evidence>
<proteinExistence type="predicted"/>
<dbReference type="InterPro" id="IPR044925">
    <property type="entry name" value="His-Me_finger_sf"/>
</dbReference>
<organism evidence="1 2">
    <name type="scientific">Diabrotica virgifera virgifera</name>
    <name type="common">western corn rootworm</name>
    <dbReference type="NCBI Taxonomy" id="50390"/>
    <lineage>
        <taxon>Eukaryota</taxon>
        <taxon>Metazoa</taxon>
        <taxon>Ecdysozoa</taxon>
        <taxon>Arthropoda</taxon>
        <taxon>Hexapoda</taxon>
        <taxon>Insecta</taxon>
        <taxon>Pterygota</taxon>
        <taxon>Neoptera</taxon>
        <taxon>Endopterygota</taxon>
        <taxon>Coleoptera</taxon>
        <taxon>Polyphaga</taxon>
        <taxon>Cucujiformia</taxon>
        <taxon>Chrysomeloidea</taxon>
        <taxon>Chrysomelidae</taxon>
        <taxon>Galerucinae</taxon>
        <taxon>Diabroticina</taxon>
        <taxon>Diabroticites</taxon>
        <taxon>Diabrotica</taxon>
    </lineage>
</organism>
<dbReference type="Proteomes" id="UP001652700">
    <property type="component" value="Unplaced"/>
</dbReference>
<dbReference type="InterPro" id="IPR043502">
    <property type="entry name" value="DNA/RNA_pol_sf"/>
</dbReference>
<sequence length="827" mass="97007">MIIPNWNKRILKFSNFKNKIKVSFVIYADIECLLLKYSDPTIPTANMRKIQHHVPYSVAFLLKCSYDDSLTQFKIYTGEDCISWFVKELGLISKKLDDIYSNVVPMTPLTNLEENQFLNAELCYICTQPFSDDDIKCKDHCHRTGTYRGPSHQCCNLQLRETFMIPIVFHNLGYDSHFLIKHLNTDIEGNFQILPLNKERYISFTKFVQGTKCSLRFIDSYRFMSESIDKLASYLTTSQNKILKSFFPNEIQFNLLTRKGVFPYEYLDSWEKLKDENLPPKNAFYSTLTKAHISDDDYNHACNIWTEFHNNTLKDFSEIYLTTDVLLLGDIVENFRETSLKTYGLDPLHYYTAPGLSFDACLKITGVEIELLDDIDKVMFIERGLRGGISQVSNRYGKANNKYMSKDYNEQDRDSYLIYWDFVNLYGTIMCFSLPYGGFEWIDPNVMSDITTVDKNSDIGYILECDIIYSKELFNIHKDLPLCPEHLIPPKSKSKVTKLLTTLFDKKHYIIHYRALQQAVTLGLKLDKIYRVLKFNQAPWVKKYVDLNTELRKKSKNEFESNNYKMMTNSFFGKTCENVRKYKDCKLLSKWEGRYGVRNYISKPNFHSLSIINENLVVVEMKRTQITFNKPLFIGFSILDLSKVWLYDFHYNYTKNKFGDNAKLLYCDTDSLIYHIFDENVYEHMRADINKFDTSNFSVNNAYNMPLCNKKVLGLMKDENGGRIMTEFVGLRSKMYALKVLNEKEEYSIKKAKGIKKSELKSITFKDYSDCLFHHTVTNATQNLIISKKHEVYTIQQNKVALRPTDDKRIVNYFETDTLPWGWEEEE</sequence>